<dbReference type="STRING" id="667676.SAMN05192539_104313"/>
<dbReference type="SUPFAM" id="SSF53335">
    <property type="entry name" value="S-adenosyl-L-methionine-dependent methyltransferases"/>
    <property type="match status" value="1"/>
</dbReference>
<dbReference type="OrthoDB" id="116799at2"/>
<name>A0A1H7E5A5_9BURK</name>
<dbReference type="CDD" id="cd02440">
    <property type="entry name" value="AdoMet_MTases"/>
    <property type="match status" value="1"/>
</dbReference>
<dbReference type="Proteomes" id="UP000198866">
    <property type="component" value="Unassembled WGS sequence"/>
</dbReference>
<dbReference type="GO" id="GO:0009312">
    <property type="term" value="P:oligosaccharide biosynthetic process"/>
    <property type="evidence" value="ECO:0007669"/>
    <property type="project" value="InterPro"/>
</dbReference>
<dbReference type="InterPro" id="IPR008715">
    <property type="entry name" value="SAM-MeTfrase_NodS-like"/>
</dbReference>
<proteinExistence type="predicted"/>
<gene>
    <name evidence="1" type="ORF">SAMN05192539_104313</name>
</gene>
<reference evidence="2" key="1">
    <citation type="submission" date="2016-10" db="EMBL/GenBank/DDBJ databases">
        <authorList>
            <person name="Varghese N."/>
            <person name="Submissions S."/>
        </authorList>
    </citation>
    <scope>NUCLEOTIDE SEQUENCE [LARGE SCALE GENOMIC DNA]</scope>
    <source>
        <strain evidence="2">LMG 26031</strain>
    </source>
</reference>
<evidence type="ECO:0000313" key="1">
    <source>
        <dbReference type="EMBL" id="SEK09126.1"/>
    </source>
</evidence>
<dbReference type="Pfam" id="PF05401">
    <property type="entry name" value="NodS"/>
    <property type="match status" value="1"/>
</dbReference>
<dbReference type="Gene3D" id="3.40.50.150">
    <property type="entry name" value="Vaccinia Virus protein VP39"/>
    <property type="match status" value="1"/>
</dbReference>
<protein>
    <submittedName>
        <fullName evidence="1">Nodulation protein S (NodS)</fullName>
    </submittedName>
</protein>
<organism evidence="1 2">
    <name type="scientific">Paraburkholderia diazotrophica</name>
    <dbReference type="NCBI Taxonomy" id="667676"/>
    <lineage>
        <taxon>Bacteria</taxon>
        <taxon>Pseudomonadati</taxon>
        <taxon>Pseudomonadota</taxon>
        <taxon>Betaproteobacteria</taxon>
        <taxon>Burkholderiales</taxon>
        <taxon>Burkholderiaceae</taxon>
        <taxon>Paraburkholderia</taxon>
    </lineage>
</organism>
<dbReference type="InterPro" id="IPR029063">
    <property type="entry name" value="SAM-dependent_MTases_sf"/>
</dbReference>
<accession>A0A1H7E5A5</accession>
<keyword evidence="2" id="KW-1185">Reference proteome</keyword>
<dbReference type="EMBL" id="FNYE01000043">
    <property type="protein sequence ID" value="SEK09126.1"/>
    <property type="molecule type" value="Genomic_DNA"/>
</dbReference>
<sequence>MSLPAAYFDELYRQDDDPWRYRSSWYERRKRLLTAAALPRERYRRGFEPACSNAEMSRLLAQRCERLCVCDISAHAVSLARERLADTRNVTIELRAMPQDWPDERFDLIVISELGYYLSRADTVKLAQRAYASLTDDGTLVACHWRHPFEDRQQSADDVHAAFGALLALTHLVEHAEHDLLIDVWSKDCRSVAQCEGLA</sequence>
<dbReference type="GO" id="GO:0008757">
    <property type="term" value="F:S-adenosylmethionine-dependent methyltransferase activity"/>
    <property type="evidence" value="ECO:0007669"/>
    <property type="project" value="InterPro"/>
</dbReference>
<dbReference type="RefSeq" id="WP_090873159.1">
    <property type="nucleotide sequence ID" value="NZ_FNYE01000043.1"/>
</dbReference>
<dbReference type="AlphaFoldDB" id="A0A1H7E5A5"/>
<evidence type="ECO:0000313" key="2">
    <source>
        <dbReference type="Proteomes" id="UP000198866"/>
    </source>
</evidence>